<dbReference type="Proteomes" id="UP000189701">
    <property type="component" value="Unplaced"/>
</dbReference>
<dbReference type="eggNOG" id="KOG0017">
    <property type="taxonomic scope" value="Eukaryota"/>
</dbReference>
<evidence type="ECO:0000313" key="10">
    <source>
        <dbReference type="RefSeq" id="XP_009787543.1"/>
    </source>
</evidence>
<dbReference type="RefSeq" id="XP_009787543.1">
    <property type="nucleotide sequence ID" value="XM_009789241.1"/>
</dbReference>
<dbReference type="InterPro" id="IPR041373">
    <property type="entry name" value="RT_RNaseH"/>
</dbReference>
<evidence type="ECO:0000256" key="3">
    <source>
        <dbReference type="ARBA" id="ARBA00022722"/>
    </source>
</evidence>
<dbReference type="GO" id="GO:0004519">
    <property type="term" value="F:endonuclease activity"/>
    <property type="evidence" value="ECO:0007669"/>
    <property type="project" value="UniProtKB-KW"/>
</dbReference>
<keyword evidence="1" id="KW-0808">Transferase</keyword>
<organism evidence="9 10">
    <name type="scientific">Nicotiana sylvestris</name>
    <name type="common">Wood tobacco</name>
    <name type="synonym">South American tobacco</name>
    <dbReference type="NCBI Taxonomy" id="4096"/>
    <lineage>
        <taxon>Eukaryota</taxon>
        <taxon>Viridiplantae</taxon>
        <taxon>Streptophyta</taxon>
        <taxon>Embryophyta</taxon>
        <taxon>Tracheophyta</taxon>
        <taxon>Spermatophyta</taxon>
        <taxon>Magnoliopsida</taxon>
        <taxon>eudicotyledons</taxon>
        <taxon>Gunneridae</taxon>
        <taxon>Pentapetalae</taxon>
        <taxon>asterids</taxon>
        <taxon>lamiids</taxon>
        <taxon>Solanales</taxon>
        <taxon>Solanaceae</taxon>
        <taxon>Nicotianoideae</taxon>
        <taxon>Nicotianeae</taxon>
        <taxon>Nicotiana</taxon>
    </lineage>
</organism>
<keyword evidence="4" id="KW-0255">Endonuclease</keyword>
<dbReference type="InterPro" id="IPR036397">
    <property type="entry name" value="RNaseH_sf"/>
</dbReference>
<reference evidence="10" key="2">
    <citation type="submission" date="2025-08" db="UniProtKB">
        <authorList>
            <consortium name="RefSeq"/>
        </authorList>
    </citation>
    <scope>IDENTIFICATION</scope>
    <source>
        <tissue evidence="10">Leaf</tissue>
    </source>
</reference>
<evidence type="ECO:0000259" key="7">
    <source>
        <dbReference type="Pfam" id="PF17917"/>
    </source>
</evidence>
<dbReference type="GO" id="GO:0016787">
    <property type="term" value="F:hydrolase activity"/>
    <property type="evidence" value="ECO:0007669"/>
    <property type="project" value="UniProtKB-KW"/>
</dbReference>
<dbReference type="Gene3D" id="3.30.420.10">
    <property type="entry name" value="Ribonuclease H-like superfamily/Ribonuclease H"/>
    <property type="match status" value="1"/>
</dbReference>
<evidence type="ECO:0000256" key="2">
    <source>
        <dbReference type="ARBA" id="ARBA00022695"/>
    </source>
</evidence>
<keyword evidence="9" id="KW-1185">Reference proteome</keyword>
<dbReference type="OrthoDB" id="1194521at2759"/>
<dbReference type="CDD" id="cd09274">
    <property type="entry name" value="RNase_HI_RT_Ty3"/>
    <property type="match status" value="1"/>
</dbReference>
<accession>A0A1U7X9L3</accession>
<dbReference type="InterPro" id="IPR012337">
    <property type="entry name" value="RNaseH-like_sf"/>
</dbReference>
<evidence type="ECO:0000256" key="6">
    <source>
        <dbReference type="ARBA" id="ARBA00022918"/>
    </source>
</evidence>
<dbReference type="InterPro" id="IPR041588">
    <property type="entry name" value="Integrase_H2C2"/>
</dbReference>
<dbReference type="SUPFAM" id="SSF56672">
    <property type="entry name" value="DNA/RNA polymerases"/>
    <property type="match status" value="1"/>
</dbReference>
<sequence length="351" mass="40856">MCDASDTAVGAVLGQRKDKIFRPIYYASRTMNESQLNYVTTEKELLAVVFAIDKFRSYLIGTKVTVFTDHATIKYLLEKKDARPRLLRWILLLQEFELEIKDKKRIENRVADHLSRLENPPLELCDIKEEFPDEHIFSINSVVTQPPWFADIANYLVGKWTPQNLTYQQRKKLISNAKYYLWNDPYLFKICADNIIRRCVPEEEMIKILYYCHDGAVGGHYAANRTAFKVLEVGFFWPTLFKDARAYVAQCDRYHESFPSSHSFEYILVAVDYVSRWVEAIPTRKNDAQTVCNFLKKNIFTRWTGPYNVTDVTPYGAIEIQQTNGGDKFKVTIQPEHLMKASTKTESPIQE</sequence>
<dbReference type="InterPro" id="IPR043502">
    <property type="entry name" value="DNA/RNA_pol_sf"/>
</dbReference>
<evidence type="ECO:0000256" key="1">
    <source>
        <dbReference type="ARBA" id="ARBA00022679"/>
    </source>
</evidence>
<keyword evidence="6" id="KW-0695">RNA-directed DNA polymerase</keyword>
<keyword evidence="5" id="KW-0378">Hydrolase</keyword>
<reference evidence="9" key="1">
    <citation type="journal article" date="2013" name="Genome Biol.">
        <title>Reference genomes and transcriptomes of Nicotiana sylvestris and Nicotiana tomentosiformis.</title>
        <authorList>
            <person name="Sierro N."/>
            <person name="Battey J.N."/>
            <person name="Ouadi S."/>
            <person name="Bovet L."/>
            <person name="Goepfert S."/>
            <person name="Bakaher N."/>
            <person name="Peitsch M.C."/>
            <person name="Ivanov N.V."/>
        </authorList>
    </citation>
    <scope>NUCLEOTIDE SEQUENCE [LARGE SCALE GENOMIC DNA]</scope>
</reference>
<feature type="domain" description="Integrase zinc-binding" evidence="8">
    <location>
        <begin position="200"/>
        <end position="254"/>
    </location>
</feature>
<dbReference type="Gene3D" id="3.10.20.370">
    <property type="match status" value="1"/>
</dbReference>
<dbReference type="GO" id="GO:0003676">
    <property type="term" value="F:nucleic acid binding"/>
    <property type="evidence" value="ECO:0007669"/>
    <property type="project" value="InterPro"/>
</dbReference>
<dbReference type="AlphaFoldDB" id="A0A1U7X9L3"/>
<name>A0A1U7X9L3_NICSY</name>
<keyword evidence="3" id="KW-0540">Nuclease</keyword>
<dbReference type="SUPFAM" id="SSF53098">
    <property type="entry name" value="Ribonuclease H-like"/>
    <property type="match status" value="1"/>
</dbReference>
<protein>
    <submittedName>
        <fullName evidence="10">Uncharacterized protein LOC104235466</fullName>
    </submittedName>
</protein>
<dbReference type="Pfam" id="PF17921">
    <property type="entry name" value="Integrase_H2C2"/>
    <property type="match status" value="1"/>
</dbReference>
<evidence type="ECO:0000256" key="5">
    <source>
        <dbReference type="ARBA" id="ARBA00022801"/>
    </source>
</evidence>
<dbReference type="FunFam" id="3.10.20.370:FF:000001">
    <property type="entry name" value="Retrovirus-related Pol polyprotein from transposon 17.6-like protein"/>
    <property type="match status" value="1"/>
</dbReference>
<dbReference type="PANTHER" id="PTHR37984">
    <property type="entry name" value="PROTEIN CBG26694"/>
    <property type="match status" value="1"/>
</dbReference>
<keyword evidence="2" id="KW-0548">Nucleotidyltransferase</keyword>
<gene>
    <name evidence="10" type="primary">LOC104235466</name>
</gene>
<evidence type="ECO:0000313" key="9">
    <source>
        <dbReference type="Proteomes" id="UP000189701"/>
    </source>
</evidence>
<dbReference type="PANTHER" id="PTHR37984:SF5">
    <property type="entry name" value="PROTEIN NYNRIN-LIKE"/>
    <property type="match status" value="1"/>
</dbReference>
<dbReference type="STRING" id="4096.A0A1U7X9L3"/>
<evidence type="ECO:0000256" key="4">
    <source>
        <dbReference type="ARBA" id="ARBA00022759"/>
    </source>
</evidence>
<dbReference type="InterPro" id="IPR050951">
    <property type="entry name" value="Retrovirus_Pol_polyprotein"/>
</dbReference>
<dbReference type="Gene3D" id="1.10.340.70">
    <property type="match status" value="1"/>
</dbReference>
<dbReference type="GO" id="GO:0003964">
    <property type="term" value="F:RNA-directed DNA polymerase activity"/>
    <property type="evidence" value="ECO:0007669"/>
    <property type="project" value="UniProtKB-KW"/>
</dbReference>
<proteinExistence type="predicted"/>
<evidence type="ECO:0000259" key="8">
    <source>
        <dbReference type="Pfam" id="PF17921"/>
    </source>
</evidence>
<dbReference type="Pfam" id="PF17917">
    <property type="entry name" value="RT_RNaseH"/>
    <property type="match status" value="1"/>
</dbReference>
<feature type="domain" description="Reverse transcriptase RNase H-like" evidence="7">
    <location>
        <begin position="2"/>
        <end position="96"/>
    </location>
</feature>